<dbReference type="RefSeq" id="WP_159749110.1">
    <property type="nucleotide sequence ID" value="NZ_WUQX01000001.1"/>
</dbReference>
<reference evidence="1 2" key="1">
    <citation type="submission" date="2019-12" db="EMBL/GenBank/DDBJ databases">
        <title>Sporaefaciens musculi gen. nov., sp. nov., a novel bacterium isolated from the caecum of an obese mouse.</title>
        <authorList>
            <person name="Rasmussen T.S."/>
            <person name="Streidl T."/>
            <person name="Hitch T.C.A."/>
            <person name="Wortmann E."/>
            <person name="Deptula P."/>
            <person name="Hansen M."/>
            <person name="Nielsen D.S."/>
            <person name="Clavel T."/>
            <person name="Vogensen F.K."/>
        </authorList>
    </citation>
    <scope>NUCLEOTIDE SEQUENCE [LARGE SCALE GENOMIC DNA]</scope>
    <source>
        <strain evidence="1 2">WCA-9-b2</strain>
    </source>
</reference>
<evidence type="ECO:0000313" key="1">
    <source>
        <dbReference type="EMBL" id="MXP74081.1"/>
    </source>
</evidence>
<dbReference type="AlphaFoldDB" id="A0A7X3SHG1"/>
<sequence>MEQVLLFSNSRKVFEVTNAITLGEYKLSWCTYDLLKENQYPHSDIIIMHFDKKMTKDGTFESIIKVKGRLGHTIPILALIEEGNPQDIFSILNAGAYDYLEKTDDIQKYRKKIDELALWNWYLKHSDQKNSSDD</sequence>
<keyword evidence="2" id="KW-1185">Reference proteome</keyword>
<name>A0A7X3SHG1_9FIRM</name>
<protein>
    <recommendedName>
        <fullName evidence="3">Response regulator</fullName>
    </recommendedName>
</protein>
<dbReference type="Gene3D" id="3.40.50.2300">
    <property type="match status" value="1"/>
</dbReference>
<dbReference type="InterPro" id="IPR011006">
    <property type="entry name" value="CheY-like_superfamily"/>
</dbReference>
<proteinExistence type="predicted"/>
<dbReference type="Proteomes" id="UP000460412">
    <property type="component" value="Unassembled WGS sequence"/>
</dbReference>
<evidence type="ECO:0008006" key="3">
    <source>
        <dbReference type="Google" id="ProtNLM"/>
    </source>
</evidence>
<dbReference type="EMBL" id="WUQX01000001">
    <property type="protein sequence ID" value="MXP74081.1"/>
    <property type="molecule type" value="Genomic_DNA"/>
</dbReference>
<gene>
    <name evidence="1" type="ORF">GN277_01100</name>
</gene>
<dbReference type="SUPFAM" id="SSF52172">
    <property type="entry name" value="CheY-like"/>
    <property type="match status" value="1"/>
</dbReference>
<organism evidence="1 2">
    <name type="scientific">Sporofaciens musculi</name>
    <dbReference type="NCBI Taxonomy" id="2681861"/>
    <lineage>
        <taxon>Bacteria</taxon>
        <taxon>Bacillati</taxon>
        <taxon>Bacillota</taxon>
        <taxon>Clostridia</taxon>
        <taxon>Lachnospirales</taxon>
        <taxon>Lachnospiraceae</taxon>
        <taxon>Sporofaciens</taxon>
    </lineage>
</organism>
<evidence type="ECO:0000313" key="2">
    <source>
        <dbReference type="Proteomes" id="UP000460412"/>
    </source>
</evidence>
<accession>A0A7X3SHG1</accession>
<comment type="caution">
    <text evidence="1">The sequence shown here is derived from an EMBL/GenBank/DDBJ whole genome shotgun (WGS) entry which is preliminary data.</text>
</comment>